<protein>
    <recommendedName>
        <fullName evidence="10">Flagellar protein FliL</fullName>
    </recommendedName>
</protein>
<keyword evidence="10" id="KW-0997">Cell inner membrane</keyword>
<keyword evidence="8" id="KW-1133">Transmembrane helix</keyword>
<dbReference type="RefSeq" id="WP_166851097.1">
    <property type="nucleotide sequence ID" value="NZ_JAAONY010000001.1"/>
</dbReference>
<keyword evidence="4" id="KW-1003">Cell membrane</keyword>
<evidence type="ECO:0000256" key="5">
    <source>
        <dbReference type="ARBA" id="ARBA00022500"/>
    </source>
</evidence>
<dbReference type="PANTHER" id="PTHR35091">
    <property type="entry name" value="FLAGELLAR PROTEIN FLIL"/>
    <property type="match status" value="1"/>
</dbReference>
<evidence type="ECO:0000256" key="7">
    <source>
        <dbReference type="ARBA" id="ARBA00022779"/>
    </source>
</evidence>
<evidence type="ECO:0000256" key="9">
    <source>
        <dbReference type="ARBA" id="ARBA00023136"/>
    </source>
</evidence>
<comment type="function">
    <text evidence="1 10">Controls the rotational direction of flagella during chemotaxis.</text>
</comment>
<keyword evidence="12" id="KW-0282">Flagellum</keyword>
<dbReference type="PANTHER" id="PTHR35091:SF2">
    <property type="entry name" value="FLAGELLAR PROTEIN FLIL"/>
    <property type="match status" value="1"/>
</dbReference>
<name>A0A7X0JQL5_9GAMM</name>
<comment type="caution">
    <text evidence="12">The sequence shown here is derived from an EMBL/GenBank/DDBJ whole genome shotgun (WGS) entry which is preliminary data.</text>
</comment>
<keyword evidence="5 10" id="KW-0145">Chemotaxis</keyword>
<reference evidence="12 13" key="1">
    <citation type="submission" date="2020-08" db="EMBL/GenBank/DDBJ databases">
        <title>Genomic Encyclopedia of Type Strains, Phase IV (KMG-IV): sequencing the most valuable type-strain genomes for metagenomic binning, comparative biology and taxonomic classification.</title>
        <authorList>
            <person name="Goeker M."/>
        </authorList>
    </citation>
    <scope>NUCLEOTIDE SEQUENCE [LARGE SCALE GENOMIC DNA]</scope>
    <source>
        <strain evidence="12 13">DSM 22368</strain>
    </source>
</reference>
<keyword evidence="12" id="KW-0966">Cell projection</keyword>
<evidence type="ECO:0000256" key="8">
    <source>
        <dbReference type="ARBA" id="ARBA00022989"/>
    </source>
</evidence>
<keyword evidence="6" id="KW-0812">Transmembrane</keyword>
<evidence type="ECO:0000256" key="3">
    <source>
        <dbReference type="ARBA" id="ARBA00008281"/>
    </source>
</evidence>
<evidence type="ECO:0000256" key="10">
    <source>
        <dbReference type="RuleBase" id="RU364125"/>
    </source>
</evidence>
<dbReference type="Pfam" id="PF03748">
    <property type="entry name" value="FliL"/>
    <property type="match status" value="1"/>
</dbReference>
<comment type="subcellular location">
    <subcellularLocation>
        <location evidence="10">Cell inner membrane</location>
    </subcellularLocation>
    <subcellularLocation>
        <location evidence="2">Cell membrane</location>
        <topology evidence="2">Single-pass membrane protein</topology>
    </subcellularLocation>
</comment>
<feature type="signal peptide" evidence="11">
    <location>
        <begin position="1"/>
        <end position="30"/>
    </location>
</feature>
<dbReference type="InParanoid" id="A0A7X0JQL5"/>
<comment type="similarity">
    <text evidence="3 10">Belongs to the FliL family.</text>
</comment>
<keyword evidence="12" id="KW-0969">Cilium</keyword>
<evidence type="ECO:0000313" key="13">
    <source>
        <dbReference type="Proteomes" id="UP000528457"/>
    </source>
</evidence>
<sequence>MNTAIAVLAKKSASLAFVVLLLLGAQPALAQDEEAIGPAGPFYVPLQPAFVLNYGGQGRLKYLRAEISVRVDSIHVANSVRHHLPYIRNNLVMLFSRQTEEEINSLDGRETMRKKALEEVRRILLKEDKTKKGVEDLFFTNFVVQK</sequence>
<dbReference type="FunCoup" id="A0A7X0JQL5">
    <property type="interactions" value="47"/>
</dbReference>
<keyword evidence="13" id="KW-1185">Reference proteome</keyword>
<dbReference type="AlphaFoldDB" id="A0A7X0JQL5"/>
<accession>A0A7X0JQL5</accession>
<dbReference type="GO" id="GO:0071978">
    <property type="term" value="P:bacterial-type flagellum-dependent swarming motility"/>
    <property type="evidence" value="ECO:0007669"/>
    <property type="project" value="TreeGrafter"/>
</dbReference>
<dbReference type="InterPro" id="IPR005503">
    <property type="entry name" value="FliL"/>
</dbReference>
<gene>
    <name evidence="12" type="ORF">HNR48_000757</name>
</gene>
<keyword evidence="11" id="KW-0732">Signal</keyword>
<organism evidence="12 13">
    <name type="scientific">Pseudoteredinibacter isoporae</name>
    <dbReference type="NCBI Taxonomy" id="570281"/>
    <lineage>
        <taxon>Bacteria</taxon>
        <taxon>Pseudomonadati</taxon>
        <taxon>Pseudomonadota</taxon>
        <taxon>Gammaproteobacteria</taxon>
        <taxon>Cellvibrionales</taxon>
        <taxon>Cellvibrionaceae</taxon>
        <taxon>Pseudoteredinibacter</taxon>
    </lineage>
</organism>
<dbReference type="EMBL" id="JACHHT010000001">
    <property type="protein sequence ID" value="MBB6520479.1"/>
    <property type="molecule type" value="Genomic_DNA"/>
</dbReference>
<dbReference type="GO" id="GO:0005886">
    <property type="term" value="C:plasma membrane"/>
    <property type="evidence" value="ECO:0007669"/>
    <property type="project" value="UniProtKB-SubCell"/>
</dbReference>
<keyword evidence="7 10" id="KW-0283">Flagellar rotation</keyword>
<feature type="chain" id="PRO_5031229498" description="Flagellar protein FliL" evidence="11">
    <location>
        <begin position="31"/>
        <end position="146"/>
    </location>
</feature>
<keyword evidence="9 10" id="KW-0472">Membrane</keyword>
<proteinExistence type="inferred from homology"/>
<evidence type="ECO:0000256" key="2">
    <source>
        <dbReference type="ARBA" id="ARBA00004162"/>
    </source>
</evidence>
<evidence type="ECO:0000313" key="12">
    <source>
        <dbReference type="EMBL" id="MBB6520479.1"/>
    </source>
</evidence>
<dbReference type="Proteomes" id="UP000528457">
    <property type="component" value="Unassembled WGS sequence"/>
</dbReference>
<evidence type="ECO:0000256" key="4">
    <source>
        <dbReference type="ARBA" id="ARBA00022475"/>
    </source>
</evidence>
<dbReference type="GO" id="GO:0006935">
    <property type="term" value="P:chemotaxis"/>
    <property type="evidence" value="ECO:0007669"/>
    <property type="project" value="UniProtKB-KW"/>
</dbReference>
<dbReference type="GO" id="GO:0009425">
    <property type="term" value="C:bacterial-type flagellum basal body"/>
    <property type="evidence" value="ECO:0007669"/>
    <property type="project" value="InterPro"/>
</dbReference>
<evidence type="ECO:0000256" key="6">
    <source>
        <dbReference type="ARBA" id="ARBA00022692"/>
    </source>
</evidence>
<evidence type="ECO:0000256" key="11">
    <source>
        <dbReference type="SAM" id="SignalP"/>
    </source>
</evidence>
<evidence type="ECO:0000256" key="1">
    <source>
        <dbReference type="ARBA" id="ARBA00002254"/>
    </source>
</evidence>